<name>A0A6D2I3Q1_9BRAS</name>
<keyword evidence="3" id="KW-1185">Reference proteome</keyword>
<reference evidence="2" key="1">
    <citation type="submission" date="2020-01" db="EMBL/GenBank/DDBJ databases">
        <authorList>
            <person name="Mishra B."/>
        </authorList>
    </citation>
    <scope>NUCLEOTIDE SEQUENCE [LARGE SCALE GENOMIC DNA]</scope>
</reference>
<evidence type="ECO:0000313" key="3">
    <source>
        <dbReference type="Proteomes" id="UP000467841"/>
    </source>
</evidence>
<dbReference type="AlphaFoldDB" id="A0A6D2I3Q1"/>
<comment type="caution">
    <text evidence="2">The sequence shown here is derived from an EMBL/GenBank/DDBJ whole genome shotgun (WGS) entry which is preliminary data.</text>
</comment>
<proteinExistence type="predicted"/>
<evidence type="ECO:0000313" key="2">
    <source>
        <dbReference type="EMBL" id="CAA7024260.1"/>
    </source>
</evidence>
<feature type="region of interest" description="Disordered" evidence="1">
    <location>
        <begin position="1"/>
        <end position="69"/>
    </location>
</feature>
<evidence type="ECO:0000256" key="1">
    <source>
        <dbReference type="SAM" id="MobiDB-lite"/>
    </source>
</evidence>
<protein>
    <submittedName>
        <fullName evidence="2">Uncharacterized protein</fullName>
    </submittedName>
</protein>
<organism evidence="2 3">
    <name type="scientific">Microthlaspi erraticum</name>
    <dbReference type="NCBI Taxonomy" id="1685480"/>
    <lineage>
        <taxon>Eukaryota</taxon>
        <taxon>Viridiplantae</taxon>
        <taxon>Streptophyta</taxon>
        <taxon>Embryophyta</taxon>
        <taxon>Tracheophyta</taxon>
        <taxon>Spermatophyta</taxon>
        <taxon>Magnoliopsida</taxon>
        <taxon>eudicotyledons</taxon>
        <taxon>Gunneridae</taxon>
        <taxon>Pentapetalae</taxon>
        <taxon>rosids</taxon>
        <taxon>malvids</taxon>
        <taxon>Brassicales</taxon>
        <taxon>Brassicaceae</taxon>
        <taxon>Coluteocarpeae</taxon>
        <taxon>Microthlaspi</taxon>
    </lineage>
</organism>
<dbReference type="EMBL" id="CACVBM020000887">
    <property type="protein sequence ID" value="CAA7024260.1"/>
    <property type="molecule type" value="Genomic_DNA"/>
</dbReference>
<accession>A0A6D2I3Q1</accession>
<feature type="compositionally biased region" description="Basic and acidic residues" evidence="1">
    <location>
        <begin position="42"/>
        <end position="56"/>
    </location>
</feature>
<gene>
    <name evidence="2" type="ORF">MERR_LOCUS11495</name>
</gene>
<sequence>MTSPPSSSIKKLRVRGEESHAAAEANRCQNRERTAAIPAAHSDADREATAPVDRRRASPVRRSRRESIPTQRLLSSAATARVAVDLLVRVVTIVRETSLWLQVFITPSSVAVVIVAGVICHCPEGLSVAVSCSAGEGVRVAESSFHFRFSQKRLR</sequence>
<dbReference type="Proteomes" id="UP000467841">
    <property type="component" value="Unassembled WGS sequence"/>
</dbReference>